<evidence type="ECO:0000256" key="3">
    <source>
        <dbReference type="ARBA" id="ARBA00023125"/>
    </source>
</evidence>
<evidence type="ECO:0000256" key="4">
    <source>
        <dbReference type="ARBA" id="ARBA00023172"/>
    </source>
</evidence>
<dbReference type="Gene3D" id="1.10.443.10">
    <property type="entry name" value="Intergrase catalytic core"/>
    <property type="match status" value="1"/>
</dbReference>
<dbReference type="GO" id="GO:0003677">
    <property type="term" value="F:DNA binding"/>
    <property type="evidence" value="ECO:0007669"/>
    <property type="project" value="UniProtKB-KW"/>
</dbReference>
<dbReference type="InterPro" id="IPR013762">
    <property type="entry name" value="Integrase-like_cat_sf"/>
</dbReference>
<dbReference type="AlphaFoldDB" id="E0XXB1"/>
<dbReference type="PANTHER" id="PTHR30629">
    <property type="entry name" value="PROPHAGE INTEGRASE"/>
    <property type="match status" value="1"/>
</dbReference>
<dbReference type="InterPro" id="IPR002104">
    <property type="entry name" value="Integrase_catalytic"/>
</dbReference>
<evidence type="ECO:0000313" key="6">
    <source>
        <dbReference type="EMBL" id="ADI19052.1"/>
    </source>
</evidence>
<dbReference type="GO" id="GO:0015074">
    <property type="term" value="P:DNA integration"/>
    <property type="evidence" value="ECO:0007669"/>
    <property type="project" value="UniProtKB-KW"/>
</dbReference>
<dbReference type="InterPro" id="IPR050808">
    <property type="entry name" value="Phage_Integrase"/>
</dbReference>
<dbReference type="Pfam" id="PF00589">
    <property type="entry name" value="Phage_integrase"/>
    <property type="match status" value="1"/>
</dbReference>
<dbReference type="InterPro" id="IPR011010">
    <property type="entry name" value="DNA_brk_join_enz"/>
</dbReference>
<keyword evidence="3" id="KW-0238">DNA-binding</keyword>
<dbReference type="InterPro" id="IPR010998">
    <property type="entry name" value="Integrase_recombinase_N"/>
</dbReference>
<keyword evidence="2" id="KW-0229">DNA integration</keyword>
<dbReference type="EMBL" id="GU474908">
    <property type="protein sequence ID" value="ADI19052.1"/>
    <property type="molecule type" value="Genomic_DNA"/>
</dbReference>
<dbReference type="CDD" id="cd00796">
    <property type="entry name" value="INT_Rci_Hp1_C"/>
    <property type="match status" value="1"/>
</dbReference>
<comment type="similarity">
    <text evidence="1">Belongs to the 'phage' integrase family.</text>
</comment>
<dbReference type="Gene3D" id="1.10.150.130">
    <property type="match status" value="1"/>
</dbReference>
<proteinExistence type="inferred from homology"/>
<organism evidence="6">
    <name type="scientific">uncultured delta proteobacterium HF0070_07E19</name>
    <dbReference type="NCBI Taxonomy" id="710823"/>
    <lineage>
        <taxon>Bacteria</taxon>
        <taxon>Deltaproteobacteria</taxon>
        <taxon>environmental samples</taxon>
    </lineage>
</organism>
<dbReference type="PROSITE" id="PS51898">
    <property type="entry name" value="TYR_RECOMBINASE"/>
    <property type="match status" value="1"/>
</dbReference>
<feature type="domain" description="Tyr recombinase" evidence="5">
    <location>
        <begin position="188"/>
        <end position="363"/>
    </location>
</feature>
<evidence type="ECO:0000256" key="1">
    <source>
        <dbReference type="ARBA" id="ARBA00008857"/>
    </source>
</evidence>
<evidence type="ECO:0000256" key="2">
    <source>
        <dbReference type="ARBA" id="ARBA00022908"/>
    </source>
</evidence>
<accession>E0XXB1</accession>
<reference evidence="6" key="1">
    <citation type="journal article" date="2011" name="Environ. Microbiol.">
        <title>Time-series analyses of Monterey Bay coastal microbial picoplankton using a 'genome proxy' microarray.</title>
        <authorList>
            <person name="Rich V.I."/>
            <person name="Pham V.D."/>
            <person name="Eppley J."/>
            <person name="Shi Y."/>
            <person name="DeLong E.F."/>
        </authorList>
    </citation>
    <scope>NUCLEOTIDE SEQUENCE</scope>
</reference>
<keyword evidence="4" id="KW-0233">DNA recombination</keyword>
<dbReference type="SUPFAM" id="SSF56349">
    <property type="entry name" value="DNA breaking-rejoining enzymes"/>
    <property type="match status" value="1"/>
</dbReference>
<sequence length="380" mass="43889">MASRERHTTKYSGVFYQIDRKGNRTFFVRYKLQGSRKHIEERAGSEIHGMTAAKANLLRSERLSGKSNPNTQRKLVEKAESSKNQWTLAKLWEEYAATRSSDPARPYKSLGADEDRFNKHFSSISQLQPEQIDHINYERWKRNIAKGRSPTTVCHCGELLRRIVRFGTERNLCNGLPFKLSLKKPDNRTTEYLEREQLNQLIEALKLEEPITGNLFTFALFTGLRRGELLRLEWSDINFEQGIVQLRDTKAGKDQTLPLSEKALSLLENHPRHQSGCDYVFPSPQGCQWSRSSLDRVFKRIASRSNLPEGFRLLHGLRHQYGSMLAENGANIVELRDLLRHSDVRVSERYLHSSDEHLRKRINLLGNQLESLGVMKIMGT</sequence>
<protein>
    <submittedName>
        <fullName evidence="6">Integrase</fullName>
    </submittedName>
</protein>
<evidence type="ECO:0000259" key="5">
    <source>
        <dbReference type="PROSITE" id="PS51898"/>
    </source>
</evidence>
<dbReference type="PANTHER" id="PTHR30629:SF2">
    <property type="entry name" value="PROPHAGE INTEGRASE INTS-RELATED"/>
    <property type="match status" value="1"/>
</dbReference>
<name>E0XXB1_9DELT</name>
<dbReference type="GO" id="GO:0006310">
    <property type="term" value="P:DNA recombination"/>
    <property type="evidence" value="ECO:0007669"/>
    <property type="project" value="UniProtKB-KW"/>
</dbReference>